<dbReference type="InterPro" id="IPR045851">
    <property type="entry name" value="AMP-bd_C_sf"/>
</dbReference>
<feature type="compositionally biased region" description="Polar residues" evidence="1">
    <location>
        <begin position="1744"/>
        <end position="1756"/>
    </location>
</feature>
<proteinExistence type="predicted"/>
<feature type="domain" description="Meiotically up-regulated gene 62 protein-like alpha-beta" evidence="4">
    <location>
        <begin position="853"/>
        <end position="1009"/>
    </location>
</feature>
<feature type="domain" description="AMP-binding enzyme C-terminal" evidence="3">
    <location>
        <begin position="1543"/>
        <end position="1651"/>
    </location>
</feature>
<feature type="compositionally biased region" description="Polar residues" evidence="1">
    <location>
        <begin position="1702"/>
        <end position="1728"/>
    </location>
</feature>
<dbReference type="InterPro" id="IPR056881">
    <property type="entry name" value="Mug62_dom"/>
</dbReference>
<dbReference type="Pfam" id="PF00501">
    <property type="entry name" value="AMP-binding"/>
    <property type="match status" value="2"/>
</dbReference>
<feature type="compositionally biased region" description="Low complexity" evidence="1">
    <location>
        <begin position="1826"/>
        <end position="1835"/>
    </location>
</feature>
<dbReference type="SUPFAM" id="SSF56801">
    <property type="entry name" value="Acetyl-CoA synthetase-like"/>
    <property type="match status" value="2"/>
</dbReference>
<name>A0A166N325_9EURO</name>
<dbReference type="VEuPathDB" id="FungiDB:AAP_05653"/>
<dbReference type="GO" id="GO:0005829">
    <property type="term" value="C:cytosol"/>
    <property type="evidence" value="ECO:0007669"/>
    <property type="project" value="TreeGrafter"/>
</dbReference>
<evidence type="ECO:0000259" key="4">
    <source>
        <dbReference type="Pfam" id="PF24919"/>
    </source>
</evidence>
<dbReference type="InterPro" id="IPR025110">
    <property type="entry name" value="AMP-bd_C"/>
</dbReference>
<feature type="region of interest" description="Disordered" evidence="1">
    <location>
        <begin position="49"/>
        <end position="137"/>
    </location>
</feature>
<feature type="domain" description="AMP-dependent synthetase/ligase" evidence="2">
    <location>
        <begin position="1067"/>
        <end position="1240"/>
    </location>
</feature>
<dbReference type="InterPro" id="IPR000873">
    <property type="entry name" value="AMP-dep_synth/lig_dom"/>
</dbReference>
<dbReference type="PANTHER" id="PTHR22754:SF32">
    <property type="entry name" value="DISCO-INTERACTING PROTEIN 2"/>
    <property type="match status" value="1"/>
</dbReference>
<dbReference type="Pfam" id="PF23024">
    <property type="entry name" value="AMP-dom_DIP2-like"/>
    <property type="match status" value="1"/>
</dbReference>
<feature type="region of interest" description="Disordered" evidence="1">
    <location>
        <begin position="1810"/>
        <end position="1882"/>
    </location>
</feature>
<sequence>MSTDETNPQFLSELQEVEEEFQGGYLTELGYKKRRTVLLSKYGLSEDWSRKLSEIQTPTEQPDSNRASFTPNDYARQPSFSGFDAGPLIPPPLSSKHPQQRPPYDTRSATVGTFGQDGTAPPLSSQKSYMDGAEMPMPMNISTGDLSSQPPIDRRASMYSLGPQLVTPGSTGTGSGSGAPSTYDPDRTTTMGTMTPANFAFNPADGPMDYSPDMTTPSRTSTMLDAHQAYFSDFAGQQSLEPREAYGQGGLRYSFNAQVQDTLPPLMTDMQLMGQPVDHLLPLEPRHIPFDIKDPHDPAKLLTSFDNLPTILRYRTRMHPKQTAFWVLDQKGKEMASISWEKLGSRAEKVAQVIRDKSNLYRGGRVALVYRETELIEFAVALLGCFIAGVVAVPINKMDDFHSLSMILTSTQAHLALTTESNLKTFQRDLMLAKQNWPRGVEWWKTNEFGSYHPKKNEGVPPLVVPDLAYIEFSRSPTGDIRGVVLSHRTIMHQMFVIAGIVDSAARSPRSTIRHETVMSYVDPRQSIGLILGVLFPIFHGSTMIWFESAAVETPGLYAHLISKHRATVMVADYPGLKQAALNYQQDPMTTRNFKKNAEPNFSLVKWCFIDTLTVDCEFHEILTDRWFKPLRNPRARDIVAPVLCLPEHGGMVITTRDFFGGEDRLGCSLTHPMNHAKIEAEEHAAATAPLPEEEKKGEGFGSSLIGGHVVVQRNKNTKTDVWEVLLDREALKTNEVVVLAMGEESKRLAPTMPHAIRVGAFGYPIPDATLAVVDPENGVLCTPNVIGEIWVDSPSLSGGFWALPKHTESIFHAKPYRYVEGSPTPVQIEPEFLRTGLLGTVIEGKVYILGMYEDRLRQKVEWQEGGEFQGSEHRYFFVQHLVYSVMKNVAKIYDCSAFDTFVNDEHLPVIVLESWAASTEPLTSGGPPQQLNMALLDSLAERTMEILYAEHHLRVYCVMITAPNTLPRVPKNGRLEIGNMLCRKGFELGSLPCVHVRFGIERSVMNIPFGVDPTGGIWSPMASEHRLRQLGTIEKQYSGVDYREVILDDRTSTPLNTMKSITEIIQWRVSRQGDEVCLCAVDGRGKEGKNITWKKFDTKIAAVALYLRNKVKLKAGDHVVLMYTQSEDYVYAVHACLALGVIALPLAIIDANRLSEDTPALLHIIQDFSVKAILANHDGLEALKMKVVASHLKQSAHVLKVNLPPYFNTSKAPKQSHGTSHHGLVIKEDWLKPERPAFIWTYWTPDQRRLSISISHNTILGMCKVHKETCQITSTKPVLGCVRSSLGLGFIHTCLMGPYVGCTTYLISPVDFASNPVSLFQALARYKVKDTYATTQMLHHAMGKIPGNKGFQLQELKNMMISYEGRPRRDIYQNVRLHFAATGLDRSAISATYSHILNPMITTRAYMCIEPVELWLDPYHLRRGMIYPTDPGTPNTLLLQDSGMVPVSTQIAIVNPESRQLSRAGEFGEIWVRSDACANAFCGHMSDFDAQRFKGYIVDGDPTVCYVRTGDLGFMQTVTRPVGPNGSPAQLQILFVLGPIGETFEVNGLHHFPMDIETTIEACHRNITPGGSAVFQAGGLTVAIVEVKRKAYLASMVPVVLNAVLNEHQIVCDIIAFVACGDFPRSRLGEKQRGKILGTWITRKMRTIAQFSIRDPEIEPRYPPATPERASSLRPATTTETSSLRSMTRAPPVEAAPPSMPQQLPTAGPNLESSPNYQQPMQQQPSSFIPPPDLGPSTIYPEFSQQESMPQQPSNMMPAPDPMARRFSFQTGGEEFDPQTMSAAQDPARRQSQAHSELDSFYADYHDPAYDESTYRDPYDHDPDTAGAIYGAYAYDDDDEDDGAVTPVTEQVRRLQIVNPSMSDDDEEEDSAASNNEAAHH</sequence>
<accession>A0A166N325</accession>
<dbReference type="Proteomes" id="UP000242877">
    <property type="component" value="Unassembled WGS sequence"/>
</dbReference>
<comment type="caution">
    <text evidence="5">The sequence shown here is derived from an EMBL/GenBank/DDBJ whole genome shotgun (WGS) entry which is preliminary data.</text>
</comment>
<feature type="compositionally biased region" description="Low complexity" evidence="1">
    <location>
        <begin position="1873"/>
        <end position="1882"/>
    </location>
</feature>
<feature type="region of interest" description="Disordered" evidence="1">
    <location>
        <begin position="1657"/>
        <end position="1797"/>
    </location>
</feature>
<dbReference type="Gene3D" id="3.30.300.30">
    <property type="match status" value="1"/>
</dbReference>
<dbReference type="Gene3D" id="3.40.50.12780">
    <property type="entry name" value="N-terminal domain of ligase-like"/>
    <property type="match status" value="3"/>
</dbReference>
<dbReference type="InterPro" id="IPR042099">
    <property type="entry name" value="ANL_N_sf"/>
</dbReference>
<evidence type="ECO:0000256" key="1">
    <source>
        <dbReference type="SAM" id="MobiDB-lite"/>
    </source>
</evidence>
<dbReference type="OrthoDB" id="69964at2759"/>
<protein>
    <submittedName>
        <fullName evidence="5">Meiotically up-regulated protein 62 protein</fullName>
    </submittedName>
</protein>
<feature type="compositionally biased region" description="Polar residues" evidence="1">
    <location>
        <begin position="54"/>
        <end position="71"/>
    </location>
</feature>
<evidence type="ECO:0000313" key="5">
    <source>
        <dbReference type="EMBL" id="KZZ87420.1"/>
    </source>
</evidence>
<feature type="domain" description="AMP-dependent synthetase/ligase" evidence="2">
    <location>
        <begin position="316"/>
        <end position="574"/>
    </location>
</feature>
<dbReference type="Pfam" id="PF24919">
    <property type="entry name" value="Mug62"/>
    <property type="match status" value="1"/>
</dbReference>
<evidence type="ECO:0000313" key="6">
    <source>
        <dbReference type="Proteomes" id="UP000242877"/>
    </source>
</evidence>
<dbReference type="PANTHER" id="PTHR22754">
    <property type="entry name" value="DISCO-INTERACTING PROTEIN 2 DIP2 -RELATED"/>
    <property type="match status" value="1"/>
</dbReference>
<keyword evidence="6" id="KW-1185">Reference proteome</keyword>
<feature type="compositionally biased region" description="Basic and acidic residues" evidence="1">
    <location>
        <begin position="1810"/>
        <end position="1825"/>
    </location>
</feature>
<dbReference type="EMBL" id="AZGZ01000034">
    <property type="protein sequence ID" value="KZZ87420.1"/>
    <property type="molecule type" value="Genomic_DNA"/>
</dbReference>
<gene>
    <name evidence="5" type="ORF">AAP_05653</name>
</gene>
<evidence type="ECO:0000259" key="2">
    <source>
        <dbReference type="Pfam" id="PF00501"/>
    </source>
</evidence>
<feature type="compositionally biased region" description="Polar residues" evidence="1">
    <location>
        <begin position="1675"/>
        <end position="1687"/>
    </location>
</feature>
<evidence type="ECO:0000259" key="3">
    <source>
        <dbReference type="Pfam" id="PF23024"/>
    </source>
</evidence>
<organism evidence="5 6">
    <name type="scientific">Ascosphaera apis ARSEF 7405</name>
    <dbReference type="NCBI Taxonomy" id="392613"/>
    <lineage>
        <taxon>Eukaryota</taxon>
        <taxon>Fungi</taxon>
        <taxon>Dikarya</taxon>
        <taxon>Ascomycota</taxon>
        <taxon>Pezizomycotina</taxon>
        <taxon>Eurotiomycetes</taxon>
        <taxon>Eurotiomycetidae</taxon>
        <taxon>Onygenales</taxon>
        <taxon>Ascosphaeraceae</taxon>
        <taxon>Ascosphaera</taxon>
    </lineage>
</organism>
<reference evidence="5 6" key="1">
    <citation type="journal article" date="2016" name="Genome Biol. Evol.">
        <title>Divergent and convergent evolution of fungal pathogenicity.</title>
        <authorList>
            <person name="Shang Y."/>
            <person name="Xiao G."/>
            <person name="Zheng P."/>
            <person name="Cen K."/>
            <person name="Zhan S."/>
            <person name="Wang C."/>
        </authorList>
    </citation>
    <scope>NUCLEOTIDE SEQUENCE [LARGE SCALE GENOMIC DNA]</scope>
    <source>
        <strain evidence="5 6">ARSEF 7405</strain>
    </source>
</reference>